<sequence>MGLGVPRTGNSGFAKFLDENVAIRARITNVWDPVPSLPPRNYTLNGYIHYSHEYFYENGMAKRPPRTCLGNEDPTCTNAYFNPFIPNKALIIEHEKAHLSYFSTTTVEKFGLENCPFADFLSPSEIEFDMARFKWNSKSQEFSGHVFLGIPPRSANISLKLPFDRFRIVESSDYRPSLSSTFSTKNKNQGSDIIHLPGKPLRLSIENQDNADSEKEEEDYLRMEKAAIWKIANNDMHDDLVLAHFKSSPCGEIVKHLEKNDLFDWTKDKGASGSNFDDGTLEDWANLCFIIDENHIGFAHKVD</sequence>
<name>A0A4U5PGR1_STECR</name>
<accession>A0A4U5PGR1</accession>
<evidence type="ECO:0000313" key="1">
    <source>
        <dbReference type="EMBL" id="TKR95670.1"/>
    </source>
</evidence>
<evidence type="ECO:0008006" key="3">
    <source>
        <dbReference type="Google" id="ProtNLM"/>
    </source>
</evidence>
<dbReference type="Proteomes" id="UP000298663">
    <property type="component" value="Unassembled WGS sequence"/>
</dbReference>
<reference evidence="1 2" key="2">
    <citation type="journal article" date="2019" name="G3 (Bethesda)">
        <title>Hybrid Assembly of the Genome of the Entomopathogenic Nematode Steinernema carpocapsae Identifies the X-Chromosome.</title>
        <authorList>
            <person name="Serra L."/>
            <person name="Macchietto M."/>
            <person name="Macias-Munoz A."/>
            <person name="McGill C.J."/>
            <person name="Rodriguez I.M."/>
            <person name="Rodriguez B."/>
            <person name="Murad R."/>
            <person name="Mortazavi A."/>
        </authorList>
    </citation>
    <scope>NUCLEOTIDE SEQUENCE [LARGE SCALE GENOMIC DNA]</scope>
    <source>
        <strain evidence="1 2">ALL</strain>
    </source>
</reference>
<keyword evidence="2" id="KW-1185">Reference proteome</keyword>
<proteinExistence type="predicted"/>
<dbReference type="AlphaFoldDB" id="A0A4U5PGR1"/>
<dbReference type="InterPro" id="IPR029058">
    <property type="entry name" value="AB_hydrolase_fold"/>
</dbReference>
<comment type="caution">
    <text evidence="1">The sequence shown here is derived from an EMBL/GenBank/DDBJ whole genome shotgun (WGS) entry which is preliminary data.</text>
</comment>
<evidence type="ECO:0000313" key="2">
    <source>
        <dbReference type="Proteomes" id="UP000298663"/>
    </source>
</evidence>
<protein>
    <recommendedName>
        <fullName evidence="3">Fungal lipase-like domain-containing protein</fullName>
    </recommendedName>
</protein>
<dbReference type="SUPFAM" id="SSF53474">
    <property type="entry name" value="alpha/beta-Hydrolases"/>
    <property type="match status" value="1"/>
</dbReference>
<reference evidence="1 2" key="1">
    <citation type="journal article" date="2015" name="Genome Biol.">
        <title>Comparative genomics of Steinernema reveals deeply conserved gene regulatory networks.</title>
        <authorList>
            <person name="Dillman A.R."/>
            <person name="Macchietto M."/>
            <person name="Porter C.F."/>
            <person name="Rogers A."/>
            <person name="Williams B."/>
            <person name="Antoshechkin I."/>
            <person name="Lee M.M."/>
            <person name="Goodwin Z."/>
            <person name="Lu X."/>
            <person name="Lewis E.E."/>
            <person name="Goodrich-Blair H."/>
            <person name="Stock S.P."/>
            <person name="Adams B.J."/>
            <person name="Sternberg P.W."/>
            <person name="Mortazavi A."/>
        </authorList>
    </citation>
    <scope>NUCLEOTIDE SEQUENCE [LARGE SCALE GENOMIC DNA]</scope>
    <source>
        <strain evidence="1 2">ALL</strain>
    </source>
</reference>
<dbReference type="PANTHER" id="PTHR45908:SF11">
    <property type="entry name" value="FUNGAL LIPASE-LIKE DOMAIN-CONTAINING PROTEIN"/>
    <property type="match status" value="1"/>
</dbReference>
<dbReference type="OrthoDB" id="426718at2759"/>
<dbReference type="PANTHER" id="PTHR45908">
    <property type="entry name" value="PROTEIN CBG11750-RELATED"/>
    <property type="match status" value="1"/>
</dbReference>
<organism evidence="1 2">
    <name type="scientific">Steinernema carpocapsae</name>
    <name type="common">Entomopathogenic nematode</name>
    <dbReference type="NCBI Taxonomy" id="34508"/>
    <lineage>
        <taxon>Eukaryota</taxon>
        <taxon>Metazoa</taxon>
        <taxon>Ecdysozoa</taxon>
        <taxon>Nematoda</taxon>
        <taxon>Chromadorea</taxon>
        <taxon>Rhabditida</taxon>
        <taxon>Tylenchina</taxon>
        <taxon>Panagrolaimomorpha</taxon>
        <taxon>Strongyloidoidea</taxon>
        <taxon>Steinernematidae</taxon>
        <taxon>Steinernema</taxon>
    </lineage>
</organism>
<dbReference type="Gene3D" id="3.40.50.1820">
    <property type="entry name" value="alpha/beta hydrolase"/>
    <property type="match status" value="1"/>
</dbReference>
<gene>
    <name evidence="1" type="ORF">L596_009804</name>
</gene>
<dbReference type="EMBL" id="AZBU02000002">
    <property type="protein sequence ID" value="TKR95670.1"/>
    <property type="molecule type" value="Genomic_DNA"/>
</dbReference>